<accession>A0A2H4PI19</accession>
<proteinExistence type="predicted"/>
<dbReference type="EMBL" id="MG515223">
    <property type="protein sequence ID" value="ATW62463.1"/>
    <property type="molecule type" value="Genomic_DNA"/>
</dbReference>
<sequence length="78" mass="8115">MAFEGVSAGGGEGMFPQHPRSGDWETLKGGTLSPHMQPVLTSTAEGDSRHQAPTGMTHWDSTVIVTTGMTRGGGTMAK</sequence>
<gene>
    <name evidence="2" type="ORF">SEA_WRIGHTON_6</name>
</gene>
<dbReference type="Proteomes" id="UP000241007">
    <property type="component" value="Segment"/>
</dbReference>
<keyword evidence="3" id="KW-1185">Reference proteome</keyword>
<protein>
    <submittedName>
        <fullName evidence="2">Uncharacterized protein</fullName>
    </submittedName>
</protein>
<evidence type="ECO:0000256" key="1">
    <source>
        <dbReference type="SAM" id="MobiDB-lite"/>
    </source>
</evidence>
<evidence type="ECO:0000313" key="3">
    <source>
        <dbReference type="Proteomes" id="UP000241007"/>
    </source>
</evidence>
<feature type="region of interest" description="Disordered" evidence="1">
    <location>
        <begin position="1"/>
        <end position="62"/>
    </location>
</feature>
<organism evidence="2 3">
    <name type="scientific">Streptomyces phage WRightOn</name>
    <dbReference type="NCBI Taxonomy" id="2053723"/>
    <lineage>
        <taxon>Viruses</taxon>
        <taxon>Duplodnaviria</taxon>
        <taxon>Heunggongvirae</taxon>
        <taxon>Uroviricota</taxon>
        <taxon>Caudoviricetes</taxon>
        <taxon>Beephvirinae</taxon>
        <taxon>Manuelvirus</taxon>
        <taxon>Manuelvirus wrighton</taxon>
    </lineage>
</organism>
<name>A0A2H4PI19_9CAUD</name>
<reference evidence="2 3" key="1">
    <citation type="submission" date="2017-11" db="EMBL/GenBank/DDBJ databases">
        <authorList>
            <person name="Keri A.G."/>
            <person name="Ahn S.H."/>
            <person name="Alvarado I.A."/>
            <person name="Hartigan K.A."/>
            <person name="Shaffer C.D."/>
            <person name="Weston-Hafer K.A."/>
            <person name="Russell D.A."/>
            <person name="Pope W.H."/>
            <person name="Jacobs-Sera D."/>
            <person name="Hendrix R.W."/>
            <person name="Hatfull G.F."/>
        </authorList>
    </citation>
    <scope>NUCLEOTIDE SEQUENCE [LARGE SCALE GENOMIC DNA]</scope>
</reference>
<evidence type="ECO:0000313" key="2">
    <source>
        <dbReference type="EMBL" id="ATW62463.1"/>
    </source>
</evidence>